<accession>A0A062I3U6</accession>
<reference evidence="1 2" key="1">
    <citation type="submission" date="2014-04" db="EMBL/GenBank/DDBJ databases">
        <title>Comparative genomics and transcriptomics to identify genetic mechanisms underlying the emergence of carbapenem resistant Acinetobacter baumannii (CRAb).</title>
        <authorList>
            <person name="Harris A.D."/>
            <person name="Johnson K.J."/>
            <person name="George J."/>
            <person name="Nadendla S."/>
            <person name="Daugherty S.C."/>
            <person name="Parankush S."/>
            <person name="Sadzewicz L."/>
            <person name="Tallon L."/>
            <person name="Sengamalay N."/>
            <person name="Hazen T.H."/>
            <person name="Rasko D.A."/>
        </authorList>
    </citation>
    <scope>NUCLEOTIDE SEQUENCE [LARGE SCALE GENOMIC DNA]</scope>
    <source>
        <strain evidence="1 2">21072</strain>
    </source>
</reference>
<dbReference type="Proteomes" id="UP000027327">
    <property type="component" value="Unassembled WGS sequence"/>
</dbReference>
<dbReference type="RefSeq" id="WP_032037558.1">
    <property type="nucleotide sequence ID" value="NZ_JMOD01000101.1"/>
</dbReference>
<evidence type="ECO:0000313" key="2">
    <source>
        <dbReference type="Proteomes" id="UP000027327"/>
    </source>
</evidence>
<dbReference type="AlphaFoldDB" id="A0A062I3U6"/>
<protein>
    <submittedName>
        <fullName evidence="1">Uncharacterized protein</fullName>
    </submittedName>
</protein>
<gene>
    <name evidence="1" type="ORF">J596_3635</name>
</gene>
<dbReference type="PATRIC" id="fig|1310697.3.peg.3455"/>
<sequence length="84" mass="9740">MEIQQYMSLRVRDELNKANAELEAFMAEFMSVDQSEPTVTWDDVEIKEELPTTVVPGMPFRTVCDVLDEYANRDSIKLFTYNPS</sequence>
<comment type="caution">
    <text evidence="1">The sequence shown here is derived from an EMBL/GenBank/DDBJ whole genome shotgun (WGS) entry which is preliminary data.</text>
</comment>
<dbReference type="EMBL" id="JMOD01000101">
    <property type="protein sequence ID" value="KCY14455.1"/>
    <property type="molecule type" value="Genomic_DNA"/>
</dbReference>
<proteinExistence type="predicted"/>
<evidence type="ECO:0000313" key="1">
    <source>
        <dbReference type="EMBL" id="KCY14455.1"/>
    </source>
</evidence>
<organism evidence="1 2">
    <name type="scientific">Acinetobacter baumannii 21072</name>
    <dbReference type="NCBI Taxonomy" id="1310697"/>
    <lineage>
        <taxon>Bacteria</taxon>
        <taxon>Pseudomonadati</taxon>
        <taxon>Pseudomonadota</taxon>
        <taxon>Gammaproteobacteria</taxon>
        <taxon>Moraxellales</taxon>
        <taxon>Moraxellaceae</taxon>
        <taxon>Acinetobacter</taxon>
        <taxon>Acinetobacter calcoaceticus/baumannii complex</taxon>
    </lineage>
</organism>
<name>A0A062I3U6_ACIBA</name>